<comment type="catalytic activity">
    <reaction evidence="4">
        <text>an aldehyde + NAD(+) + H2O = a carboxylate + NADH + 2 H(+)</text>
        <dbReference type="Rhea" id="RHEA:16185"/>
        <dbReference type="ChEBI" id="CHEBI:15377"/>
        <dbReference type="ChEBI" id="CHEBI:15378"/>
        <dbReference type="ChEBI" id="CHEBI:17478"/>
        <dbReference type="ChEBI" id="CHEBI:29067"/>
        <dbReference type="ChEBI" id="CHEBI:57540"/>
        <dbReference type="ChEBI" id="CHEBI:57945"/>
        <dbReference type="EC" id="1.2.1.3"/>
    </reaction>
</comment>
<dbReference type="Pfam" id="PF00171">
    <property type="entry name" value="Aldedh"/>
    <property type="match status" value="1"/>
</dbReference>
<feature type="active site" evidence="5">
    <location>
        <position position="255"/>
    </location>
</feature>
<comment type="similarity">
    <text evidence="1 6">Belongs to the aldehyde dehydrogenase family.</text>
</comment>
<dbReference type="EMBL" id="JAVRRF010000061">
    <property type="protein sequence ID" value="KAK5048394.1"/>
    <property type="molecule type" value="Genomic_DNA"/>
</dbReference>
<dbReference type="Gene3D" id="3.40.309.10">
    <property type="entry name" value="Aldehyde Dehydrogenase, Chain A, domain 2"/>
    <property type="match status" value="1"/>
</dbReference>
<dbReference type="Gene3D" id="3.40.605.10">
    <property type="entry name" value="Aldehyde Dehydrogenase, Chain A, domain 1"/>
    <property type="match status" value="1"/>
</dbReference>
<accession>A0ABR0IU93</accession>
<organism evidence="8 9">
    <name type="scientific">Exophiala sideris</name>
    <dbReference type="NCBI Taxonomy" id="1016849"/>
    <lineage>
        <taxon>Eukaryota</taxon>
        <taxon>Fungi</taxon>
        <taxon>Dikarya</taxon>
        <taxon>Ascomycota</taxon>
        <taxon>Pezizomycotina</taxon>
        <taxon>Eurotiomycetes</taxon>
        <taxon>Chaetothyriomycetidae</taxon>
        <taxon>Chaetothyriales</taxon>
        <taxon>Herpotrichiellaceae</taxon>
        <taxon>Exophiala</taxon>
    </lineage>
</organism>
<dbReference type="InterPro" id="IPR016162">
    <property type="entry name" value="Ald_DH_N"/>
</dbReference>
<protein>
    <recommendedName>
        <fullName evidence="3">aldehyde dehydrogenase (NAD(+))</fullName>
        <ecNumber evidence="3">1.2.1.3</ecNumber>
    </recommendedName>
</protein>
<evidence type="ECO:0000313" key="9">
    <source>
        <dbReference type="Proteomes" id="UP001345691"/>
    </source>
</evidence>
<evidence type="ECO:0000259" key="7">
    <source>
        <dbReference type="Pfam" id="PF00171"/>
    </source>
</evidence>
<dbReference type="InterPro" id="IPR016161">
    <property type="entry name" value="Ald_DH/histidinol_DH"/>
</dbReference>
<evidence type="ECO:0000256" key="5">
    <source>
        <dbReference type="PROSITE-ProRule" id="PRU10007"/>
    </source>
</evidence>
<evidence type="ECO:0000313" key="8">
    <source>
        <dbReference type="EMBL" id="KAK5048394.1"/>
    </source>
</evidence>
<dbReference type="SUPFAM" id="SSF53720">
    <property type="entry name" value="ALDH-like"/>
    <property type="match status" value="1"/>
</dbReference>
<keyword evidence="2 6" id="KW-0560">Oxidoreductase</keyword>
<comment type="caution">
    <text evidence="8">The sequence shown here is derived from an EMBL/GenBank/DDBJ whole genome shotgun (WGS) entry which is preliminary data.</text>
</comment>
<dbReference type="InterPro" id="IPR016160">
    <property type="entry name" value="Ald_DH_CS_CYS"/>
</dbReference>
<evidence type="ECO:0000256" key="3">
    <source>
        <dbReference type="ARBA" id="ARBA00024226"/>
    </source>
</evidence>
<evidence type="ECO:0000256" key="4">
    <source>
        <dbReference type="ARBA" id="ARBA00049194"/>
    </source>
</evidence>
<feature type="domain" description="Aldehyde dehydrogenase" evidence="7">
    <location>
        <begin position="19"/>
        <end position="479"/>
    </location>
</feature>
<evidence type="ECO:0000256" key="6">
    <source>
        <dbReference type="RuleBase" id="RU003345"/>
    </source>
</evidence>
<dbReference type="InterPro" id="IPR015590">
    <property type="entry name" value="Aldehyde_DH_dom"/>
</dbReference>
<evidence type="ECO:0000256" key="1">
    <source>
        <dbReference type="ARBA" id="ARBA00009986"/>
    </source>
</evidence>
<evidence type="ECO:0000256" key="2">
    <source>
        <dbReference type="ARBA" id="ARBA00023002"/>
    </source>
</evidence>
<sequence>MGSTTADFETRLFIDGKYVQGKGSPKVTCYNPTDGSVVSDNVHVASVQDVDDAVAAARAAFPGWASTAPLAKSKLLNKIADLIEEQAGLFARLESLCSGKPYKQTIVYEAPMAANIFRYYAGYTDKLEGESLPPDNGFLRIIQKVPIGVCAAINAFNGGIIMVSMKVAPALAAGNTIVIKGSEKSPLAVLAFGKLVEQAGFPPGTINLITGGPETGSLLASHMDIDKIAFTGSVGVGKKVAQAAAASNLKRVTLELGGKSPSIVFPDANLDVATQWCVQGIVGNSGQACIASSRVYVHRDIKEKFVDRMKQALDGTKGLMGKDVFAESTQLGPLVDRAHYERVSSFVESGKQEATIVTGGENPHGQGCWITPALFIDPKPDAKIYKEEIFGPVVVVSEFTDEAEVIKRANATEFGLSGAVFSQDINRAIRVAGQIHSGAVCINCCTMFDHNVAFGGMKQSGWGRELGKHGIMGYTEPKTLYVNMTY</sequence>
<dbReference type="EC" id="1.2.1.3" evidence="3"/>
<keyword evidence="9" id="KW-1185">Reference proteome</keyword>
<dbReference type="InterPro" id="IPR029510">
    <property type="entry name" value="Ald_DH_CS_GLU"/>
</dbReference>
<dbReference type="Proteomes" id="UP001345691">
    <property type="component" value="Unassembled WGS sequence"/>
</dbReference>
<dbReference type="PROSITE" id="PS00687">
    <property type="entry name" value="ALDEHYDE_DEHYDR_GLU"/>
    <property type="match status" value="1"/>
</dbReference>
<reference evidence="8 9" key="1">
    <citation type="submission" date="2023-08" db="EMBL/GenBank/DDBJ databases">
        <title>Black Yeasts Isolated from many extreme environments.</title>
        <authorList>
            <person name="Coleine C."/>
            <person name="Stajich J.E."/>
            <person name="Selbmann L."/>
        </authorList>
    </citation>
    <scope>NUCLEOTIDE SEQUENCE [LARGE SCALE GENOMIC DNA]</scope>
    <source>
        <strain evidence="8 9">CCFEE 6328</strain>
    </source>
</reference>
<dbReference type="InterPro" id="IPR016163">
    <property type="entry name" value="Ald_DH_C"/>
</dbReference>
<name>A0ABR0IU93_9EURO</name>
<proteinExistence type="inferred from homology"/>
<dbReference type="PANTHER" id="PTHR11699">
    <property type="entry name" value="ALDEHYDE DEHYDROGENASE-RELATED"/>
    <property type="match status" value="1"/>
</dbReference>
<dbReference type="PROSITE" id="PS00070">
    <property type="entry name" value="ALDEHYDE_DEHYDR_CYS"/>
    <property type="match status" value="1"/>
</dbReference>
<gene>
    <name evidence="8" type="ORF">LTR69_011406</name>
</gene>